<keyword evidence="4 6" id="KW-1133">Transmembrane helix</keyword>
<keyword evidence="5 6" id="KW-0472">Membrane</keyword>
<keyword evidence="8" id="KW-1185">Reference proteome</keyword>
<dbReference type="EMBL" id="APJX01000002">
    <property type="protein sequence ID" value="EMS80759.1"/>
    <property type="molecule type" value="Genomic_DNA"/>
</dbReference>
<evidence type="ECO:0000313" key="7">
    <source>
        <dbReference type="EMBL" id="EMS80759.1"/>
    </source>
</evidence>
<reference evidence="7 8" key="1">
    <citation type="journal article" date="2013" name="Genome Announc.">
        <title>Draft Genome Sequence of Desulfotignum phosphitoxidans DSM 13687 Strain FiPS-3.</title>
        <authorList>
            <person name="Poehlein A."/>
            <person name="Daniel R."/>
            <person name="Simeonova D.D."/>
        </authorList>
    </citation>
    <scope>NUCLEOTIDE SEQUENCE [LARGE SCALE GENOMIC DNA]</scope>
    <source>
        <strain evidence="7 8">DSM 13687</strain>
    </source>
</reference>
<evidence type="ECO:0000256" key="4">
    <source>
        <dbReference type="ARBA" id="ARBA00022989"/>
    </source>
</evidence>
<dbReference type="Proteomes" id="UP000014216">
    <property type="component" value="Unassembled WGS sequence"/>
</dbReference>
<feature type="transmembrane region" description="Helical" evidence="6">
    <location>
        <begin position="53"/>
        <end position="78"/>
    </location>
</feature>
<protein>
    <submittedName>
        <fullName evidence="7">Hydrogenase component E</fullName>
    </submittedName>
</protein>
<feature type="transmembrane region" description="Helical" evidence="6">
    <location>
        <begin position="147"/>
        <end position="168"/>
    </location>
</feature>
<feature type="transmembrane region" description="Helical" evidence="6">
    <location>
        <begin position="122"/>
        <end position="140"/>
    </location>
</feature>
<dbReference type="RefSeq" id="WP_006965032.1">
    <property type="nucleotide sequence ID" value="NZ_APJX01000002.1"/>
</dbReference>
<gene>
    <name evidence="7" type="primary">hyfE</name>
    <name evidence="7" type="ORF">Dpo_2c04550</name>
</gene>
<keyword evidence="3 6" id="KW-0812">Transmembrane</keyword>
<feature type="transmembrane region" description="Helical" evidence="6">
    <location>
        <begin position="29"/>
        <end position="47"/>
    </location>
</feature>
<name>S0G4X7_9BACT</name>
<sequence>MTLYTVDTLLTLVLLSVLFAFGSSRVPALIKVMAFQGIVVSIIPFFITPHMATGAVIFTIATLVIRGVLIPLSIHLAIRKVAIQRDVAPIVGYHASLFFGLGLIVAAAVISRYLNIPSISDSRLLFPAAISLLVTGMFLLMARRNAIAMVIGYIMLENGIYLMGTTFSVRARHIVEFGILLDVLAGVMIMAVILQNIKQTFDDVDTSLLRTLKE</sequence>
<proteinExistence type="predicted"/>
<organism evidence="7 8">
    <name type="scientific">Desulfotignum phosphitoxidans DSM 13687</name>
    <dbReference type="NCBI Taxonomy" id="1286635"/>
    <lineage>
        <taxon>Bacteria</taxon>
        <taxon>Pseudomonadati</taxon>
        <taxon>Thermodesulfobacteriota</taxon>
        <taxon>Desulfobacteria</taxon>
        <taxon>Desulfobacterales</taxon>
        <taxon>Desulfobacteraceae</taxon>
        <taxon>Desulfotignum</taxon>
    </lineage>
</organism>
<dbReference type="PANTHER" id="PTHR38601">
    <property type="entry name" value="HYDROGENASE-4 COMPONENT E"/>
    <property type="match status" value="1"/>
</dbReference>
<feature type="transmembrane region" description="Helical" evidence="6">
    <location>
        <begin position="6"/>
        <end position="22"/>
    </location>
</feature>
<keyword evidence="2" id="KW-1003">Cell membrane</keyword>
<evidence type="ECO:0000256" key="5">
    <source>
        <dbReference type="ARBA" id="ARBA00023136"/>
    </source>
</evidence>
<feature type="transmembrane region" description="Helical" evidence="6">
    <location>
        <begin position="174"/>
        <end position="194"/>
    </location>
</feature>
<comment type="caution">
    <text evidence="7">The sequence shown here is derived from an EMBL/GenBank/DDBJ whole genome shotgun (WGS) entry which is preliminary data.</text>
</comment>
<dbReference type="PANTHER" id="PTHR38601:SF1">
    <property type="entry name" value="HYDROGENASE-4 COMPONENT E"/>
    <property type="match status" value="1"/>
</dbReference>
<evidence type="ECO:0000256" key="3">
    <source>
        <dbReference type="ARBA" id="ARBA00022692"/>
    </source>
</evidence>
<accession>S0G4X7</accession>
<dbReference type="AlphaFoldDB" id="S0G4X7"/>
<dbReference type="GO" id="GO:0005886">
    <property type="term" value="C:plasma membrane"/>
    <property type="evidence" value="ECO:0007669"/>
    <property type="project" value="UniProtKB-SubCell"/>
</dbReference>
<dbReference type="Gene3D" id="1.10.287.3510">
    <property type="match status" value="1"/>
</dbReference>
<evidence type="ECO:0000256" key="2">
    <source>
        <dbReference type="ARBA" id="ARBA00022475"/>
    </source>
</evidence>
<feature type="transmembrane region" description="Helical" evidence="6">
    <location>
        <begin position="90"/>
        <end position="110"/>
    </location>
</feature>
<evidence type="ECO:0000256" key="1">
    <source>
        <dbReference type="ARBA" id="ARBA00004651"/>
    </source>
</evidence>
<dbReference type="OrthoDB" id="5298295at2"/>
<dbReference type="InterPro" id="IPR038730">
    <property type="entry name" value="HyfE-like"/>
</dbReference>
<evidence type="ECO:0000256" key="6">
    <source>
        <dbReference type="SAM" id="Phobius"/>
    </source>
</evidence>
<evidence type="ECO:0000313" key="8">
    <source>
        <dbReference type="Proteomes" id="UP000014216"/>
    </source>
</evidence>
<comment type="subcellular location">
    <subcellularLocation>
        <location evidence="1">Cell membrane</location>
        <topology evidence="1">Multi-pass membrane protein</topology>
    </subcellularLocation>
</comment>